<proteinExistence type="predicted"/>
<feature type="region of interest" description="Disordered" evidence="1">
    <location>
        <begin position="249"/>
        <end position="314"/>
    </location>
</feature>
<gene>
    <name evidence="3" type="ORF">MKW98_011582</name>
</gene>
<dbReference type="Pfam" id="PF05641">
    <property type="entry name" value="Agenet"/>
    <property type="match status" value="1"/>
</dbReference>
<dbReference type="PANTHER" id="PTHR36805:SF7">
    <property type="entry name" value="AGENET DOMAIN-CONTAINING PROTEIN"/>
    <property type="match status" value="1"/>
</dbReference>
<evidence type="ECO:0000313" key="3">
    <source>
        <dbReference type="EMBL" id="KAI3871527.1"/>
    </source>
</evidence>
<organism evidence="3 4">
    <name type="scientific">Papaver atlanticum</name>
    <dbReference type="NCBI Taxonomy" id="357466"/>
    <lineage>
        <taxon>Eukaryota</taxon>
        <taxon>Viridiplantae</taxon>
        <taxon>Streptophyta</taxon>
        <taxon>Embryophyta</taxon>
        <taxon>Tracheophyta</taxon>
        <taxon>Spermatophyta</taxon>
        <taxon>Magnoliopsida</taxon>
        <taxon>Ranunculales</taxon>
        <taxon>Papaveraceae</taxon>
        <taxon>Papaveroideae</taxon>
        <taxon>Papaver</taxon>
    </lineage>
</organism>
<evidence type="ECO:0000256" key="1">
    <source>
        <dbReference type="SAM" id="MobiDB-lite"/>
    </source>
</evidence>
<reference evidence="3" key="1">
    <citation type="submission" date="2022-04" db="EMBL/GenBank/DDBJ databases">
        <title>A functionally conserved STORR gene fusion in Papaver species that diverged 16.8 million years ago.</title>
        <authorList>
            <person name="Catania T."/>
        </authorList>
    </citation>
    <scope>NUCLEOTIDE SEQUENCE</scope>
    <source>
        <strain evidence="3">S-188037</strain>
    </source>
</reference>
<evidence type="ECO:0000313" key="4">
    <source>
        <dbReference type="Proteomes" id="UP001202328"/>
    </source>
</evidence>
<evidence type="ECO:0000259" key="2">
    <source>
        <dbReference type="SMART" id="SM00743"/>
    </source>
</evidence>
<dbReference type="PANTHER" id="PTHR36805">
    <property type="entry name" value="AGENET DOMAIN-CONTAINING PROTEIN"/>
    <property type="match status" value="1"/>
</dbReference>
<dbReference type="AlphaFoldDB" id="A0AAD4XAP9"/>
<name>A0AAD4XAP9_9MAGN</name>
<accession>A0AAD4XAP9</accession>
<feature type="domain" description="Agenet" evidence="2">
    <location>
        <begin position="109"/>
        <end position="169"/>
    </location>
</feature>
<feature type="compositionally biased region" description="Polar residues" evidence="1">
    <location>
        <begin position="249"/>
        <end position="270"/>
    </location>
</feature>
<feature type="compositionally biased region" description="Low complexity" evidence="1">
    <location>
        <begin position="271"/>
        <end position="285"/>
    </location>
</feature>
<dbReference type="Proteomes" id="UP001202328">
    <property type="component" value="Unassembled WGS sequence"/>
</dbReference>
<protein>
    <recommendedName>
        <fullName evidence="2">Agenet domain-containing protein</fullName>
    </recommendedName>
</protein>
<dbReference type="EMBL" id="JAJJMB010013055">
    <property type="protein sequence ID" value="KAI3871527.1"/>
    <property type="molecule type" value="Genomic_DNA"/>
</dbReference>
<sequence>MEAEHNLPFEVGQLAESKSFKDGFRGAWFRCKIKDYRMRGAESTVALEYYDFPDEKITRMNLYRLNPAEKHTGVKKKHLMLRPGYPQIYLRSQMPDISKISEVVGVVDRPWKVGDMVDWFKDGCYWSASITNIQDDEIVEVQFPRPPVGEGGDYVVPGKELRPSLDWTPELGWTVPIPKVGVTSEPCVCLIHPTSPGIIRNNNIGTGETSPFKLSPSSVSSYGSASSFPPGFSLDSSDREILIKPSGDLLNTQKTGTTNMKNGGSDKTTLTSCISSTHSDTSESVSARKIRPPRDRNNSCGSSKKMRKSETDSTLSDMIESSIMDLEVLVNRVKWLKGALEYGAEFSTTMKPSWKFLGTRASLGD</sequence>
<comment type="caution">
    <text evidence="3">The sequence shown here is derived from an EMBL/GenBank/DDBJ whole genome shotgun (WGS) entry which is preliminary data.</text>
</comment>
<keyword evidence="4" id="KW-1185">Reference proteome</keyword>
<dbReference type="InterPro" id="IPR014002">
    <property type="entry name" value="Agenet_dom_plant"/>
</dbReference>
<dbReference type="InterPro" id="IPR008395">
    <property type="entry name" value="Agenet-like_dom"/>
</dbReference>
<dbReference type="SMART" id="SM00743">
    <property type="entry name" value="Agenet"/>
    <property type="match status" value="1"/>
</dbReference>